<dbReference type="EMBL" id="JBHRSQ010000009">
    <property type="protein sequence ID" value="MFC2991630.1"/>
    <property type="molecule type" value="Genomic_DNA"/>
</dbReference>
<evidence type="ECO:0000313" key="2">
    <source>
        <dbReference type="Proteomes" id="UP001595386"/>
    </source>
</evidence>
<accession>A0ABV7B5W7</accession>
<evidence type="ECO:0008006" key="3">
    <source>
        <dbReference type="Google" id="ProtNLM"/>
    </source>
</evidence>
<reference evidence="2" key="1">
    <citation type="journal article" date="2019" name="Int. J. Syst. Evol. Microbiol.">
        <title>The Global Catalogue of Microorganisms (GCM) 10K type strain sequencing project: providing services to taxonomists for standard genome sequencing and annotation.</title>
        <authorList>
            <consortium name="The Broad Institute Genomics Platform"/>
            <consortium name="The Broad Institute Genome Sequencing Center for Infectious Disease"/>
            <person name="Wu L."/>
            <person name="Ma J."/>
        </authorList>
    </citation>
    <scope>NUCLEOTIDE SEQUENCE [LARGE SCALE GENOMIC DNA]</scope>
    <source>
        <strain evidence="2">KCTC 52660</strain>
    </source>
</reference>
<sequence length="389" mass="43417">MPTYGNILLRQDENGAFTTARRAPLGFTDGRNEAWLRDLLADNPDLLPIEEVDPSFAPLLPLCTELQTEAGPVDAAFISPTGRLTLVECKLWRNPEARRKVIAQILDYARAVSQWSYADLQRQVATATKREGNVPFEVARELQPDLDEAAFVDATARSLREGRFLLLIAGDGIREGITGMAELITRNAALGLSFGLVEVALYQFGERGLVVQPRVVARTETIERTFVNVREGGTSRLHEVVDDAGSEVEAVSVTEDRAWWEPITRINFDDPEQEAPSYRPRNHVRVSLPYPGVWLTAFRSMGEGVCGVFFTGAKSEARQVLDRLNEEREQILAELPEGADNRRSSGQPGFAIYAQFSDFASDDECREWLAQQLNQFVNALRPRLKAMGH</sequence>
<dbReference type="Gene3D" id="3.40.1350.10">
    <property type="match status" value="1"/>
</dbReference>
<dbReference type="InterPro" id="IPR011856">
    <property type="entry name" value="tRNA_endonuc-like_dom_sf"/>
</dbReference>
<dbReference type="Proteomes" id="UP001595386">
    <property type="component" value="Unassembled WGS sequence"/>
</dbReference>
<dbReference type="RefSeq" id="WP_379756328.1">
    <property type="nucleotide sequence ID" value="NZ_JBHRSQ010000009.1"/>
</dbReference>
<name>A0ABV7B5W7_9GAMM</name>
<comment type="caution">
    <text evidence="1">The sequence shown here is derived from an EMBL/GenBank/DDBJ whole genome shotgun (WGS) entry which is preliminary data.</text>
</comment>
<proteinExistence type="predicted"/>
<protein>
    <recommendedName>
        <fullName evidence="3">DUF4268 domain-containing protein</fullName>
    </recommendedName>
</protein>
<evidence type="ECO:0000313" key="1">
    <source>
        <dbReference type="EMBL" id="MFC2991630.1"/>
    </source>
</evidence>
<gene>
    <name evidence="1" type="ORF">ACFODV_06255</name>
</gene>
<keyword evidence="2" id="KW-1185">Reference proteome</keyword>
<organism evidence="1 2">
    <name type="scientific">Halomonas tibetensis</name>
    <dbReference type="NCBI Taxonomy" id="2259590"/>
    <lineage>
        <taxon>Bacteria</taxon>
        <taxon>Pseudomonadati</taxon>
        <taxon>Pseudomonadota</taxon>
        <taxon>Gammaproteobacteria</taxon>
        <taxon>Oceanospirillales</taxon>
        <taxon>Halomonadaceae</taxon>
        <taxon>Halomonas</taxon>
    </lineage>
</organism>